<dbReference type="PANTHER" id="PTHR34580">
    <property type="match status" value="1"/>
</dbReference>
<keyword evidence="5" id="KW-1185">Reference proteome</keyword>
<reference evidence="4 5" key="1">
    <citation type="submission" date="2019-06" db="EMBL/GenBank/DDBJ databases">
        <title>Sequencing the genomes of 1000 actinobacteria strains.</title>
        <authorList>
            <person name="Klenk H.-P."/>
        </authorList>
    </citation>
    <scope>NUCLEOTIDE SEQUENCE [LARGE SCALE GENOMIC DNA]</scope>
    <source>
        <strain evidence="4 5">DSM 103495</strain>
    </source>
</reference>
<dbReference type="InterPro" id="IPR026881">
    <property type="entry name" value="WYL_dom"/>
</dbReference>
<dbReference type="Gene3D" id="1.10.10.10">
    <property type="entry name" value="Winged helix-like DNA-binding domain superfamily/Winged helix DNA-binding domain"/>
    <property type="match status" value="1"/>
</dbReference>
<dbReference type="GO" id="GO:0003700">
    <property type="term" value="F:DNA-binding transcription factor activity"/>
    <property type="evidence" value="ECO:0007669"/>
    <property type="project" value="InterPro"/>
</dbReference>
<dbReference type="AlphaFoldDB" id="A0A543EVN5"/>
<dbReference type="Pfam" id="PF13280">
    <property type="entry name" value="WYL"/>
    <property type="match status" value="1"/>
</dbReference>
<dbReference type="GO" id="GO:0003677">
    <property type="term" value="F:DNA binding"/>
    <property type="evidence" value="ECO:0007669"/>
    <property type="project" value="UniProtKB-KW"/>
</dbReference>
<dbReference type="PROSITE" id="PS52050">
    <property type="entry name" value="WYL"/>
    <property type="match status" value="1"/>
</dbReference>
<keyword evidence="1" id="KW-0805">Transcription regulation</keyword>
<comment type="caution">
    <text evidence="4">The sequence shown here is derived from an EMBL/GenBank/DDBJ whole genome shotgun (WGS) entry which is preliminary data.</text>
</comment>
<dbReference type="Proteomes" id="UP000316331">
    <property type="component" value="Unassembled WGS sequence"/>
</dbReference>
<dbReference type="PROSITE" id="PS51000">
    <property type="entry name" value="HTH_DEOR_2"/>
    <property type="match status" value="1"/>
</dbReference>
<evidence type="ECO:0000313" key="5">
    <source>
        <dbReference type="Proteomes" id="UP000316331"/>
    </source>
</evidence>
<keyword evidence="2" id="KW-0804">Transcription</keyword>
<evidence type="ECO:0000313" key="4">
    <source>
        <dbReference type="EMBL" id="TQM25646.1"/>
    </source>
</evidence>
<dbReference type="Pfam" id="PF08279">
    <property type="entry name" value="HTH_11"/>
    <property type="match status" value="1"/>
</dbReference>
<dbReference type="InterPro" id="IPR028349">
    <property type="entry name" value="PafC-like"/>
</dbReference>
<feature type="domain" description="HTH deoR-type" evidence="3">
    <location>
        <begin position="4"/>
        <end position="63"/>
    </location>
</feature>
<dbReference type="PANTHER" id="PTHR34580:SF3">
    <property type="entry name" value="PROTEIN PAFB"/>
    <property type="match status" value="1"/>
</dbReference>
<protein>
    <submittedName>
        <fullName evidence="4">Putative DNA-binding transcriptional regulator YafY</fullName>
    </submittedName>
</protein>
<dbReference type="RefSeq" id="WP_185757304.1">
    <property type="nucleotide sequence ID" value="NZ_VFPG01000002.1"/>
</dbReference>
<dbReference type="InterPro" id="IPR013196">
    <property type="entry name" value="HTH_11"/>
</dbReference>
<dbReference type="InterPro" id="IPR051534">
    <property type="entry name" value="CBASS_pafABC_assoc_protein"/>
</dbReference>
<organism evidence="4 5">
    <name type="scientific">Nocardia bhagyanarayanae</name>
    <dbReference type="NCBI Taxonomy" id="1215925"/>
    <lineage>
        <taxon>Bacteria</taxon>
        <taxon>Bacillati</taxon>
        <taxon>Actinomycetota</taxon>
        <taxon>Actinomycetes</taxon>
        <taxon>Mycobacteriales</taxon>
        <taxon>Nocardiaceae</taxon>
        <taxon>Nocardia</taxon>
    </lineage>
</organism>
<keyword evidence="4" id="KW-0238">DNA-binding</keyword>
<accession>A0A543EVN5</accession>
<proteinExistence type="predicted"/>
<gene>
    <name evidence="4" type="ORF">FB390_5803</name>
</gene>
<sequence length="337" mass="37153">MTRPTARVLALLELLQTGGTHTVGELAGRLGVDERTVRRYVTHLTDLDIPVRSVRGRYGGYRLAPGYRMPPLMLTDDEAVAVLLGLLTSRGADRPTAAARAADSATAKLRRVLPPRLTARLDALINTVEFTADARPEVVVETAVLLRLAEATREHRPVEIGYTDRNGRSSQRTVHPYGLVDHSGRWYLTGMDSNSAELRQFRLDRITAVTTRPGTFAPPTEFEPAAHLLSALANAPYRHEVSIRVQGTLTQVRPLLPATIATVHEIDSQPADTNPWVRIRIRAERLDWIPALLAGLHRPFIIEHPDTLNDAVRDLARRLTAAADGRYKPIGSSPGAR</sequence>
<evidence type="ECO:0000256" key="1">
    <source>
        <dbReference type="ARBA" id="ARBA00023015"/>
    </source>
</evidence>
<evidence type="ECO:0000256" key="2">
    <source>
        <dbReference type="ARBA" id="ARBA00023163"/>
    </source>
</evidence>
<dbReference type="PIRSF" id="PIRSF016838">
    <property type="entry name" value="PafC"/>
    <property type="match status" value="1"/>
</dbReference>
<name>A0A543EVN5_9NOCA</name>
<dbReference type="InterPro" id="IPR036390">
    <property type="entry name" value="WH_DNA-bd_sf"/>
</dbReference>
<evidence type="ECO:0000259" key="3">
    <source>
        <dbReference type="PROSITE" id="PS51000"/>
    </source>
</evidence>
<dbReference type="InterPro" id="IPR001034">
    <property type="entry name" value="DeoR_HTH"/>
</dbReference>
<dbReference type="InterPro" id="IPR036388">
    <property type="entry name" value="WH-like_DNA-bd_sf"/>
</dbReference>
<dbReference type="SUPFAM" id="SSF46785">
    <property type="entry name" value="Winged helix' DNA-binding domain"/>
    <property type="match status" value="1"/>
</dbReference>
<dbReference type="EMBL" id="VFPG01000002">
    <property type="protein sequence ID" value="TQM25646.1"/>
    <property type="molecule type" value="Genomic_DNA"/>
</dbReference>